<evidence type="ECO:0000313" key="1">
    <source>
        <dbReference type="EMBL" id="RUT46990.1"/>
    </source>
</evidence>
<evidence type="ECO:0008006" key="3">
    <source>
        <dbReference type="Google" id="ProtNLM"/>
    </source>
</evidence>
<evidence type="ECO:0000313" key="2">
    <source>
        <dbReference type="Proteomes" id="UP000279446"/>
    </source>
</evidence>
<reference evidence="1 2" key="1">
    <citation type="submission" date="2018-12" db="EMBL/GenBank/DDBJ databases">
        <authorList>
            <person name="Sun L."/>
            <person name="Chen Z."/>
        </authorList>
    </citation>
    <scope>NUCLEOTIDE SEQUENCE [LARGE SCALE GENOMIC DNA]</scope>
    <source>
        <strain evidence="1 2">DSM 15890</strain>
    </source>
</reference>
<dbReference type="AlphaFoldDB" id="A0A433YAV3"/>
<dbReference type="RefSeq" id="WP_127191875.1">
    <property type="nucleotide sequence ID" value="NZ_RZNY01000006.1"/>
</dbReference>
<sequence length="279" mass="32336">MNSKLVMIEGLPGSGKSTHAKWVQELLMEKGIDARLFTEGNLDHPADYDGVACFEQDGFMNLLSEFPSYKDILEDRTLRQGQHYLIPYRKLQEEGVDFPDELMNKIFQKDIYELPFAEHVQLITDKWARFAEEAIQGSVTYIFECCFIQNPMTIGLVKYDTHQWDIFNYILQLETAIKDLKPLIIYMNQSDVKASFEKAVGERPKEWSDGFIDYYTNQGFGKNEGLSGIEGTIEVLRQRKKLELHILSLLKMNKTLLDNSQLDSNRSKQELRTIINEMV</sequence>
<accession>A0A433YAV3</accession>
<gene>
    <name evidence="1" type="ORF">EJP82_09830</name>
</gene>
<organism evidence="1 2">
    <name type="scientific">Paenibacillus anaericanus</name>
    <dbReference type="NCBI Taxonomy" id="170367"/>
    <lineage>
        <taxon>Bacteria</taxon>
        <taxon>Bacillati</taxon>
        <taxon>Bacillota</taxon>
        <taxon>Bacilli</taxon>
        <taxon>Bacillales</taxon>
        <taxon>Paenibacillaceae</taxon>
        <taxon>Paenibacillus</taxon>
    </lineage>
</organism>
<dbReference type="NCBIfam" id="NF005250">
    <property type="entry name" value="PRK06761.1"/>
    <property type="match status" value="1"/>
</dbReference>
<comment type="caution">
    <text evidence="1">The sequence shown here is derived from an EMBL/GenBank/DDBJ whole genome shotgun (WGS) entry which is preliminary data.</text>
</comment>
<proteinExistence type="predicted"/>
<protein>
    <recommendedName>
        <fullName evidence="3">Adenylyl-sulfate kinase</fullName>
    </recommendedName>
</protein>
<keyword evidence="2" id="KW-1185">Reference proteome</keyword>
<dbReference type="OrthoDB" id="8211253at2"/>
<dbReference type="SUPFAM" id="SSF52540">
    <property type="entry name" value="P-loop containing nucleoside triphosphate hydrolases"/>
    <property type="match status" value="2"/>
</dbReference>
<dbReference type="InterPro" id="IPR027417">
    <property type="entry name" value="P-loop_NTPase"/>
</dbReference>
<dbReference type="EMBL" id="RZNY01000006">
    <property type="protein sequence ID" value="RUT46990.1"/>
    <property type="molecule type" value="Genomic_DNA"/>
</dbReference>
<dbReference type="Proteomes" id="UP000279446">
    <property type="component" value="Unassembled WGS sequence"/>
</dbReference>
<name>A0A433YAV3_9BACL</name>
<dbReference type="Gene3D" id="3.40.50.300">
    <property type="entry name" value="P-loop containing nucleotide triphosphate hydrolases"/>
    <property type="match status" value="1"/>
</dbReference>